<evidence type="ECO:0000313" key="1">
    <source>
        <dbReference type="EMBL" id="AEH23751.1"/>
    </source>
</evidence>
<evidence type="ECO:0000313" key="2">
    <source>
        <dbReference type="Proteomes" id="UP000008386"/>
    </source>
</evidence>
<protein>
    <submittedName>
        <fullName evidence="1">Uncharacterized protein</fullName>
    </submittedName>
</protein>
<dbReference type="AlphaFoldDB" id="F8AFE4"/>
<sequence>MLKKIEDVKTVLLAEPLNRTIPPGGRGYSLSTSPLMVG</sequence>
<dbReference type="KEGG" id="pya:PYCH_00380"/>
<accession>F8AFE4</accession>
<organism evidence="1 2">
    <name type="scientific">Pyrococcus yayanosii (strain CH1 / JCM 16557)</name>
    <dbReference type="NCBI Taxonomy" id="529709"/>
    <lineage>
        <taxon>Archaea</taxon>
        <taxon>Methanobacteriati</taxon>
        <taxon>Methanobacteriota</taxon>
        <taxon>Thermococci</taxon>
        <taxon>Thermococcales</taxon>
        <taxon>Thermococcaceae</taxon>
        <taxon>Pyrococcus</taxon>
    </lineage>
</organism>
<gene>
    <name evidence="1" type="ordered locus">PYCH_00380</name>
</gene>
<proteinExistence type="predicted"/>
<dbReference type="Proteomes" id="UP000008386">
    <property type="component" value="Chromosome"/>
</dbReference>
<dbReference type="EMBL" id="CP002779">
    <property type="protein sequence ID" value="AEH23751.1"/>
    <property type="molecule type" value="Genomic_DNA"/>
</dbReference>
<dbReference type="HOGENOM" id="CLU_3323143_0_0_2"/>
<name>F8AFE4_PYRYC</name>
<keyword evidence="2" id="KW-1185">Reference proteome</keyword>
<reference evidence="1 2" key="1">
    <citation type="journal article" date="2011" name="J. Bacteriol.">
        <title>Complete genome sequence of the obligate piezophilic hyperthermophilic archaeon Pyrococcus yayanosii CH1.</title>
        <authorList>
            <person name="Jun X."/>
            <person name="Lupeng L."/>
            <person name="Minjuan X."/>
            <person name="Oger P."/>
            <person name="Fengping W."/>
            <person name="Jebbar M."/>
            <person name="Xiang X."/>
        </authorList>
    </citation>
    <scope>NUCLEOTIDE SEQUENCE [LARGE SCALE GENOMIC DNA]</scope>
    <source>
        <strain evidence="2">CH1 / JCM 16557</strain>
    </source>
</reference>